<dbReference type="EMBL" id="FUZU01000001">
    <property type="protein sequence ID" value="SKC47780.1"/>
    <property type="molecule type" value="Genomic_DNA"/>
</dbReference>
<evidence type="ECO:0000313" key="2">
    <source>
        <dbReference type="Proteomes" id="UP000190961"/>
    </source>
</evidence>
<organism evidence="1 2">
    <name type="scientific">Ohtaekwangia koreensis</name>
    <dbReference type="NCBI Taxonomy" id="688867"/>
    <lineage>
        <taxon>Bacteria</taxon>
        <taxon>Pseudomonadati</taxon>
        <taxon>Bacteroidota</taxon>
        <taxon>Cytophagia</taxon>
        <taxon>Cytophagales</taxon>
        <taxon>Fulvivirgaceae</taxon>
        <taxon>Ohtaekwangia</taxon>
    </lineage>
</organism>
<reference evidence="1 2" key="1">
    <citation type="submission" date="2017-02" db="EMBL/GenBank/DDBJ databases">
        <authorList>
            <person name="Peterson S.W."/>
        </authorList>
    </citation>
    <scope>NUCLEOTIDE SEQUENCE [LARGE SCALE GENOMIC DNA]</scope>
    <source>
        <strain evidence="1 2">DSM 25262</strain>
    </source>
</reference>
<gene>
    <name evidence="1" type="ORF">SAMN05660236_0872</name>
</gene>
<proteinExistence type="predicted"/>
<keyword evidence="2" id="KW-1185">Reference proteome</keyword>
<accession>A0A1T5J8L7</accession>
<sequence length="103" mass="12646">MPMPRDIKYVFRISALHYLHRYLRMVFTQDEIEAMHKTMWAEYKKNPKATSQENFMLEWGETVWQPEMNRRLNRPADHPTFEKLLRVAFKDELERASHTKRHI</sequence>
<name>A0A1T5J8L7_9BACT</name>
<evidence type="ECO:0000313" key="1">
    <source>
        <dbReference type="EMBL" id="SKC47780.1"/>
    </source>
</evidence>
<protein>
    <submittedName>
        <fullName evidence="1">Uncharacterized protein</fullName>
    </submittedName>
</protein>
<dbReference type="Proteomes" id="UP000190961">
    <property type="component" value="Unassembled WGS sequence"/>
</dbReference>
<dbReference type="AlphaFoldDB" id="A0A1T5J8L7"/>
<dbReference type="RefSeq" id="WP_143785605.1">
    <property type="nucleotide sequence ID" value="NZ_FUZU01000001.1"/>
</dbReference>